<dbReference type="PANTHER" id="PTHR34947">
    <property type="entry name" value="TRANSMEMBRANE PROTEIN"/>
    <property type="match status" value="1"/>
</dbReference>
<keyword evidence="2" id="KW-0472">Membrane</keyword>
<feature type="region of interest" description="Disordered" evidence="1">
    <location>
        <begin position="105"/>
        <end position="188"/>
    </location>
</feature>
<dbReference type="Proteomes" id="UP000663760">
    <property type="component" value="Chromosome 1"/>
</dbReference>
<keyword evidence="2" id="KW-1133">Transmembrane helix</keyword>
<feature type="compositionally biased region" description="Acidic residues" evidence="1">
    <location>
        <begin position="126"/>
        <end position="175"/>
    </location>
</feature>
<protein>
    <submittedName>
        <fullName evidence="3">Uncharacterized protein</fullName>
    </submittedName>
</protein>
<organism evidence="3 4">
    <name type="scientific">Spirodela intermedia</name>
    <name type="common">Intermediate duckweed</name>
    <dbReference type="NCBI Taxonomy" id="51605"/>
    <lineage>
        <taxon>Eukaryota</taxon>
        <taxon>Viridiplantae</taxon>
        <taxon>Streptophyta</taxon>
        <taxon>Embryophyta</taxon>
        <taxon>Tracheophyta</taxon>
        <taxon>Spermatophyta</taxon>
        <taxon>Magnoliopsida</taxon>
        <taxon>Liliopsida</taxon>
        <taxon>Araceae</taxon>
        <taxon>Lemnoideae</taxon>
        <taxon>Spirodela</taxon>
    </lineage>
</organism>
<keyword evidence="4" id="KW-1185">Reference proteome</keyword>
<sequence length="213" mass="24113">MEEHRAPEVARSLRGAIIVLLIVTALATVFLFLDDKHSTLHRLVELPLPASVPGFPFCFGDRMSIFLFCNVLLVLVSRNLSLVAPHGPGDEAGIAGKSSSGYQVVDREVGSGGGEKQEFEKRELEEMSEEEKLEEVPVEAEQDEVTMEEEREEVTEEDEQEKVLQEEEQQQEEREEGDKVEGTNVDELNRRFEDFIEKVKTGMRMEALHLARI</sequence>
<dbReference type="AlphaFoldDB" id="A0A7I8JVX1"/>
<keyword evidence="2" id="KW-0812">Transmembrane</keyword>
<dbReference type="EMBL" id="LR746264">
    <property type="protein sequence ID" value="CAA7387902.1"/>
    <property type="molecule type" value="Genomic_DNA"/>
</dbReference>
<evidence type="ECO:0000313" key="3">
    <source>
        <dbReference type="EMBL" id="CAA7387902.1"/>
    </source>
</evidence>
<evidence type="ECO:0000313" key="4">
    <source>
        <dbReference type="Proteomes" id="UP000663760"/>
    </source>
</evidence>
<feature type="compositionally biased region" description="Basic and acidic residues" evidence="1">
    <location>
        <begin position="105"/>
        <end position="125"/>
    </location>
</feature>
<feature type="transmembrane region" description="Helical" evidence="2">
    <location>
        <begin position="53"/>
        <end position="76"/>
    </location>
</feature>
<feature type="compositionally biased region" description="Basic and acidic residues" evidence="1">
    <location>
        <begin position="176"/>
        <end position="188"/>
    </location>
</feature>
<reference evidence="3" key="1">
    <citation type="submission" date="2020-02" db="EMBL/GenBank/DDBJ databases">
        <authorList>
            <person name="Scholz U."/>
            <person name="Mascher M."/>
            <person name="Fiebig A."/>
        </authorList>
    </citation>
    <scope>NUCLEOTIDE SEQUENCE</scope>
</reference>
<dbReference type="PANTHER" id="PTHR34947:SF3">
    <property type="entry name" value="TRANSMEMBRANE PROTEIN"/>
    <property type="match status" value="1"/>
</dbReference>
<feature type="transmembrane region" description="Helical" evidence="2">
    <location>
        <begin position="12"/>
        <end position="33"/>
    </location>
</feature>
<proteinExistence type="predicted"/>
<gene>
    <name evidence="3" type="ORF">SI8410_01000231</name>
</gene>
<name>A0A7I8JVX1_SPIIN</name>
<evidence type="ECO:0000256" key="2">
    <source>
        <dbReference type="SAM" id="Phobius"/>
    </source>
</evidence>
<evidence type="ECO:0000256" key="1">
    <source>
        <dbReference type="SAM" id="MobiDB-lite"/>
    </source>
</evidence>
<accession>A0A7I8JVX1</accession>